<proteinExistence type="predicted"/>
<comment type="caution">
    <text evidence="2">The sequence shown here is derived from an EMBL/GenBank/DDBJ whole genome shotgun (WGS) entry which is preliminary data.</text>
</comment>
<gene>
    <name evidence="2" type="ORF">BLA60_36945</name>
</gene>
<organism evidence="2 3">
    <name type="scientific">Actinophytocola xinjiangensis</name>
    <dbReference type="NCBI Taxonomy" id="485602"/>
    <lineage>
        <taxon>Bacteria</taxon>
        <taxon>Bacillati</taxon>
        <taxon>Actinomycetota</taxon>
        <taxon>Actinomycetes</taxon>
        <taxon>Pseudonocardiales</taxon>
        <taxon>Pseudonocardiaceae</taxon>
    </lineage>
</organism>
<feature type="chain" id="PRO_5039026595" evidence="1">
    <location>
        <begin position="34"/>
        <end position="70"/>
    </location>
</feature>
<dbReference type="EMBL" id="MSIF01000031">
    <property type="protein sequence ID" value="OLF05247.1"/>
    <property type="molecule type" value="Genomic_DNA"/>
</dbReference>
<sequence>MEDNQGTARRGTRAASLRIAALAGVALSAGAIAVGGQDVLRTEAPDQRVDTVVTGGWPMGSTCCPEGNPS</sequence>
<keyword evidence="3" id="KW-1185">Reference proteome</keyword>
<keyword evidence="1" id="KW-0732">Signal</keyword>
<dbReference type="AlphaFoldDB" id="A0A7Z0WFQ5"/>
<feature type="signal peptide" evidence="1">
    <location>
        <begin position="1"/>
        <end position="33"/>
    </location>
</feature>
<protein>
    <submittedName>
        <fullName evidence="2">Uncharacterized protein</fullName>
    </submittedName>
</protein>
<dbReference type="RefSeq" id="WP_075137735.1">
    <property type="nucleotide sequence ID" value="NZ_MSIF01000031.1"/>
</dbReference>
<evidence type="ECO:0000313" key="2">
    <source>
        <dbReference type="EMBL" id="OLF05247.1"/>
    </source>
</evidence>
<name>A0A7Z0WFQ5_9PSEU</name>
<evidence type="ECO:0000313" key="3">
    <source>
        <dbReference type="Proteomes" id="UP000185696"/>
    </source>
</evidence>
<evidence type="ECO:0000256" key="1">
    <source>
        <dbReference type="SAM" id="SignalP"/>
    </source>
</evidence>
<dbReference type="Proteomes" id="UP000185696">
    <property type="component" value="Unassembled WGS sequence"/>
</dbReference>
<accession>A0A7Z0WFQ5</accession>
<reference evidence="2 3" key="1">
    <citation type="submission" date="2016-12" db="EMBL/GenBank/DDBJ databases">
        <title>The draft genome sequence of Actinophytocola xinjiangensis.</title>
        <authorList>
            <person name="Wang W."/>
            <person name="Yuan L."/>
        </authorList>
    </citation>
    <scope>NUCLEOTIDE SEQUENCE [LARGE SCALE GENOMIC DNA]</scope>
    <source>
        <strain evidence="2 3">CGMCC 4.4663</strain>
    </source>
</reference>